<feature type="compositionally biased region" description="Polar residues" evidence="1">
    <location>
        <begin position="11"/>
        <end position="21"/>
    </location>
</feature>
<dbReference type="Proteomes" id="UP000822688">
    <property type="component" value="Chromosome 3"/>
</dbReference>
<dbReference type="AlphaFoldDB" id="A0A8T0IJ45"/>
<dbReference type="EMBL" id="CM026423">
    <property type="protein sequence ID" value="KAG0583322.1"/>
    <property type="molecule type" value="Genomic_DNA"/>
</dbReference>
<sequence>MADPKVPEPELTSQGQVYQRATKSDETVPELQPQYRGGGATPQQKEDENKPWISEGHNDANVEDQNRDGLSRHQYDTYARELDKRLGPIAYVKDKIADTVETAIEKVSATSNSVGDDKISATGTFSQYTQAAWEKMNELKPTIGGN</sequence>
<keyword evidence="3" id="KW-1185">Reference proteome</keyword>
<protein>
    <submittedName>
        <fullName evidence="2">Uncharacterized protein</fullName>
    </submittedName>
</protein>
<evidence type="ECO:0000256" key="1">
    <source>
        <dbReference type="SAM" id="MobiDB-lite"/>
    </source>
</evidence>
<organism evidence="2 3">
    <name type="scientific">Ceratodon purpureus</name>
    <name type="common">Fire moss</name>
    <name type="synonym">Dicranum purpureum</name>
    <dbReference type="NCBI Taxonomy" id="3225"/>
    <lineage>
        <taxon>Eukaryota</taxon>
        <taxon>Viridiplantae</taxon>
        <taxon>Streptophyta</taxon>
        <taxon>Embryophyta</taxon>
        <taxon>Bryophyta</taxon>
        <taxon>Bryophytina</taxon>
        <taxon>Bryopsida</taxon>
        <taxon>Dicranidae</taxon>
        <taxon>Pseudoditrichales</taxon>
        <taxon>Ditrichaceae</taxon>
        <taxon>Ceratodon</taxon>
    </lineage>
</organism>
<feature type="compositionally biased region" description="Basic and acidic residues" evidence="1">
    <location>
        <begin position="44"/>
        <end position="72"/>
    </location>
</feature>
<evidence type="ECO:0000313" key="2">
    <source>
        <dbReference type="EMBL" id="KAG0583322.1"/>
    </source>
</evidence>
<name>A0A8T0IJ45_CERPU</name>
<proteinExistence type="predicted"/>
<reference evidence="2" key="1">
    <citation type="submission" date="2020-06" db="EMBL/GenBank/DDBJ databases">
        <title>WGS assembly of Ceratodon purpureus strain R40.</title>
        <authorList>
            <person name="Carey S.B."/>
            <person name="Jenkins J."/>
            <person name="Shu S."/>
            <person name="Lovell J.T."/>
            <person name="Sreedasyam A."/>
            <person name="Maumus F."/>
            <person name="Tiley G.P."/>
            <person name="Fernandez-Pozo N."/>
            <person name="Barry K."/>
            <person name="Chen C."/>
            <person name="Wang M."/>
            <person name="Lipzen A."/>
            <person name="Daum C."/>
            <person name="Saski C.A."/>
            <person name="Payton A.C."/>
            <person name="Mcbreen J.C."/>
            <person name="Conrad R.E."/>
            <person name="Kollar L.M."/>
            <person name="Olsson S."/>
            <person name="Huttunen S."/>
            <person name="Landis J.B."/>
            <person name="Wickett N.J."/>
            <person name="Johnson M.G."/>
            <person name="Rensing S.A."/>
            <person name="Grimwood J."/>
            <person name="Schmutz J."/>
            <person name="Mcdaniel S.F."/>
        </authorList>
    </citation>
    <scope>NUCLEOTIDE SEQUENCE</scope>
    <source>
        <strain evidence="2">R40</strain>
    </source>
</reference>
<comment type="caution">
    <text evidence="2">The sequence shown here is derived from an EMBL/GenBank/DDBJ whole genome shotgun (WGS) entry which is preliminary data.</text>
</comment>
<accession>A0A8T0IJ45</accession>
<evidence type="ECO:0000313" key="3">
    <source>
        <dbReference type="Proteomes" id="UP000822688"/>
    </source>
</evidence>
<feature type="region of interest" description="Disordered" evidence="1">
    <location>
        <begin position="1"/>
        <end position="72"/>
    </location>
</feature>
<gene>
    <name evidence="2" type="ORF">KC19_3G127000</name>
</gene>